<evidence type="ECO:0000256" key="2">
    <source>
        <dbReference type="ARBA" id="ARBA00022723"/>
    </source>
</evidence>
<evidence type="ECO:0000313" key="8">
    <source>
        <dbReference type="EMBL" id="EDQ90048.1"/>
    </source>
</evidence>
<protein>
    <recommendedName>
        <fullName evidence="7">Peptidase M48 domain-containing protein</fullName>
    </recommendedName>
</protein>
<keyword evidence="9" id="KW-1185">Reference proteome</keyword>
<dbReference type="GeneID" id="5890163"/>
<evidence type="ECO:0000313" key="9">
    <source>
        <dbReference type="Proteomes" id="UP000001357"/>
    </source>
</evidence>
<feature type="non-terminal residue" evidence="8">
    <location>
        <position position="116"/>
    </location>
</feature>
<dbReference type="AlphaFoldDB" id="A9UWI0"/>
<dbReference type="Proteomes" id="UP000001357">
    <property type="component" value="Unassembled WGS sequence"/>
</dbReference>
<evidence type="ECO:0000256" key="1">
    <source>
        <dbReference type="ARBA" id="ARBA00022670"/>
    </source>
</evidence>
<dbReference type="STRING" id="81824.A9UWI0"/>
<evidence type="ECO:0000259" key="7">
    <source>
        <dbReference type="Pfam" id="PF01435"/>
    </source>
</evidence>
<keyword evidence="2" id="KW-0479">Metal-binding</keyword>
<reference evidence="8 9" key="1">
    <citation type="journal article" date="2008" name="Nature">
        <title>The genome of the choanoflagellate Monosiga brevicollis and the origin of metazoans.</title>
        <authorList>
            <consortium name="JGI Sequencing"/>
            <person name="King N."/>
            <person name="Westbrook M.J."/>
            <person name="Young S.L."/>
            <person name="Kuo A."/>
            <person name="Abedin M."/>
            <person name="Chapman J."/>
            <person name="Fairclough S."/>
            <person name="Hellsten U."/>
            <person name="Isogai Y."/>
            <person name="Letunic I."/>
            <person name="Marr M."/>
            <person name="Pincus D."/>
            <person name="Putnam N."/>
            <person name="Rokas A."/>
            <person name="Wright K.J."/>
            <person name="Zuzow R."/>
            <person name="Dirks W."/>
            <person name="Good M."/>
            <person name="Goodstein D."/>
            <person name="Lemons D."/>
            <person name="Li W."/>
            <person name="Lyons J.B."/>
            <person name="Morris A."/>
            <person name="Nichols S."/>
            <person name="Richter D.J."/>
            <person name="Salamov A."/>
            <person name="Bork P."/>
            <person name="Lim W.A."/>
            <person name="Manning G."/>
            <person name="Miller W.T."/>
            <person name="McGinnis W."/>
            <person name="Shapiro H."/>
            <person name="Tjian R."/>
            <person name="Grigoriev I.V."/>
            <person name="Rokhsar D."/>
        </authorList>
    </citation>
    <scope>NUCLEOTIDE SEQUENCE [LARGE SCALE GENOMIC DNA]</scope>
    <source>
        <strain evidence="9">MX1 / ATCC 50154</strain>
    </source>
</reference>
<accession>A9UWI0</accession>
<feature type="domain" description="Peptidase M48" evidence="7">
    <location>
        <begin position="3"/>
        <end position="115"/>
    </location>
</feature>
<dbReference type="RefSeq" id="XP_001744815.1">
    <property type="nucleotide sequence ID" value="XM_001744763.1"/>
</dbReference>
<keyword evidence="1 6" id="KW-0645">Protease</keyword>
<sequence length="116" mass="13112">RYFVLEDDEQENAFVSAGGVVLIYTGLLRLMKTDDQLAVVLAHEMAHFVAEHNTERTGFEWIRRGVDFLTGSHERSTIHKMTTLGLTLPQSRLIEREADHIGLILLSRACFDIDAA</sequence>
<comment type="similarity">
    <text evidence="6">Belongs to the peptidase M48 family.</text>
</comment>
<dbReference type="Gene3D" id="3.30.2010.10">
    <property type="entry name" value="Metalloproteases ('zincins'), catalytic domain"/>
    <property type="match status" value="1"/>
</dbReference>
<keyword evidence="4 6" id="KW-0862">Zinc</keyword>
<dbReference type="eggNOG" id="KOG2661">
    <property type="taxonomic scope" value="Eukaryota"/>
</dbReference>
<dbReference type="KEGG" id="mbr:MONBRDRAFT_3000"/>
<dbReference type="GO" id="GO:0006508">
    <property type="term" value="P:proteolysis"/>
    <property type="evidence" value="ECO:0007669"/>
    <property type="project" value="UniProtKB-KW"/>
</dbReference>
<dbReference type="PANTHER" id="PTHR22726">
    <property type="entry name" value="METALLOENDOPEPTIDASE OMA1"/>
    <property type="match status" value="1"/>
</dbReference>
<dbReference type="GO" id="GO:0046872">
    <property type="term" value="F:metal ion binding"/>
    <property type="evidence" value="ECO:0007669"/>
    <property type="project" value="UniProtKB-KW"/>
</dbReference>
<keyword evidence="5 6" id="KW-0482">Metalloprotease</keyword>
<dbReference type="InterPro" id="IPR051156">
    <property type="entry name" value="Mito/Outer_Membr_Metalloprot"/>
</dbReference>
<gene>
    <name evidence="8" type="ORF">MONBRDRAFT_3000</name>
</gene>
<comment type="cofactor">
    <cofactor evidence="6">
        <name>Zn(2+)</name>
        <dbReference type="ChEBI" id="CHEBI:29105"/>
    </cofactor>
    <text evidence="6">Binds 1 zinc ion per subunit.</text>
</comment>
<organism evidence="8 9">
    <name type="scientific">Monosiga brevicollis</name>
    <name type="common">Choanoflagellate</name>
    <dbReference type="NCBI Taxonomy" id="81824"/>
    <lineage>
        <taxon>Eukaryota</taxon>
        <taxon>Choanoflagellata</taxon>
        <taxon>Craspedida</taxon>
        <taxon>Salpingoecidae</taxon>
        <taxon>Monosiga</taxon>
    </lineage>
</organism>
<dbReference type="GO" id="GO:0004222">
    <property type="term" value="F:metalloendopeptidase activity"/>
    <property type="evidence" value="ECO:0007669"/>
    <property type="project" value="InterPro"/>
</dbReference>
<dbReference type="Pfam" id="PF01435">
    <property type="entry name" value="Peptidase_M48"/>
    <property type="match status" value="1"/>
</dbReference>
<evidence type="ECO:0000256" key="6">
    <source>
        <dbReference type="RuleBase" id="RU003983"/>
    </source>
</evidence>
<dbReference type="InterPro" id="IPR001915">
    <property type="entry name" value="Peptidase_M48"/>
</dbReference>
<name>A9UWI0_MONBE</name>
<evidence type="ECO:0000256" key="3">
    <source>
        <dbReference type="ARBA" id="ARBA00022801"/>
    </source>
</evidence>
<dbReference type="CDD" id="cd07331">
    <property type="entry name" value="M48C_Oma1_like"/>
    <property type="match status" value="1"/>
</dbReference>
<evidence type="ECO:0000256" key="4">
    <source>
        <dbReference type="ARBA" id="ARBA00022833"/>
    </source>
</evidence>
<dbReference type="InParanoid" id="A9UWI0"/>
<feature type="non-terminal residue" evidence="8">
    <location>
        <position position="1"/>
    </location>
</feature>
<dbReference type="PANTHER" id="PTHR22726:SF1">
    <property type="entry name" value="METALLOENDOPEPTIDASE OMA1, MITOCHONDRIAL"/>
    <property type="match status" value="1"/>
</dbReference>
<keyword evidence="3 6" id="KW-0378">Hydrolase</keyword>
<evidence type="ECO:0000256" key="5">
    <source>
        <dbReference type="ARBA" id="ARBA00023049"/>
    </source>
</evidence>
<dbReference type="EMBL" id="CH991548">
    <property type="protein sequence ID" value="EDQ90048.1"/>
    <property type="molecule type" value="Genomic_DNA"/>
</dbReference>
<proteinExistence type="inferred from homology"/>